<dbReference type="Proteomes" id="UP000597444">
    <property type="component" value="Unassembled WGS sequence"/>
</dbReference>
<comment type="caution">
    <text evidence="2">The sequence shown here is derived from an EMBL/GenBank/DDBJ whole genome shotgun (WGS) entry which is preliminary data.</text>
</comment>
<protein>
    <recommendedName>
        <fullName evidence="1">Methyltransferase domain-containing protein</fullName>
    </recommendedName>
</protein>
<dbReference type="RefSeq" id="WP_220204698.1">
    <property type="nucleotide sequence ID" value="NZ_BNJK01000001.1"/>
</dbReference>
<dbReference type="SUPFAM" id="SSF53335">
    <property type="entry name" value="S-adenosyl-L-methionine-dependent methyltransferases"/>
    <property type="match status" value="1"/>
</dbReference>
<dbReference type="InterPro" id="IPR041698">
    <property type="entry name" value="Methyltransf_25"/>
</dbReference>
<dbReference type="AlphaFoldDB" id="A0A8J3N4B5"/>
<name>A0A8J3N4B5_9CHLR</name>
<evidence type="ECO:0000313" key="2">
    <source>
        <dbReference type="EMBL" id="GHO93932.1"/>
    </source>
</evidence>
<evidence type="ECO:0000313" key="3">
    <source>
        <dbReference type="Proteomes" id="UP000597444"/>
    </source>
</evidence>
<dbReference type="CDD" id="cd02440">
    <property type="entry name" value="AdoMet_MTases"/>
    <property type="match status" value="1"/>
</dbReference>
<dbReference type="Gene3D" id="3.40.50.150">
    <property type="entry name" value="Vaccinia Virus protein VP39"/>
    <property type="match status" value="1"/>
</dbReference>
<dbReference type="PANTHER" id="PTHR43591">
    <property type="entry name" value="METHYLTRANSFERASE"/>
    <property type="match status" value="1"/>
</dbReference>
<feature type="domain" description="Methyltransferase" evidence="1">
    <location>
        <begin position="49"/>
        <end position="147"/>
    </location>
</feature>
<sequence>MSDDNKNRYVMPTESAAEMARLIEQGNMATRAMGGLFPEDIDVNTIQHVLDVACGPGEWTQEVAFQHRNMHITGIDISTTMIQYARATAQVQKLTNLTYEIVDATQPLHFADNTFDIINARAMVGFLHKDSWPSVLHEFVRITRPGGFIVLTEADDPGRTNGVAFETLTQFGMQALWRTEHSFHPLGNNFGITPMLAHFLREAGCQDIQQRSYVADYSAGAPAHQAMFENMRVGQKLVQPFLIKLGLATQEQLDELYNQSQTEMLSEDFRALLYILRAWGRVEK</sequence>
<evidence type="ECO:0000259" key="1">
    <source>
        <dbReference type="Pfam" id="PF13649"/>
    </source>
</evidence>
<organism evidence="2 3">
    <name type="scientific">Reticulibacter mediterranei</name>
    <dbReference type="NCBI Taxonomy" id="2778369"/>
    <lineage>
        <taxon>Bacteria</taxon>
        <taxon>Bacillati</taxon>
        <taxon>Chloroflexota</taxon>
        <taxon>Ktedonobacteria</taxon>
        <taxon>Ktedonobacterales</taxon>
        <taxon>Reticulibacteraceae</taxon>
        <taxon>Reticulibacter</taxon>
    </lineage>
</organism>
<dbReference type="Pfam" id="PF13649">
    <property type="entry name" value="Methyltransf_25"/>
    <property type="match status" value="1"/>
</dbReference>
<keyword evidence="3" id="KW-1185">Reference proteome</keyword>
<dbReference type="InterPro" id="IPR029063">
    <property type="entry name" value="SAM-dependent_MTases_sf"/>
</dbReference>
<reference evidence="2" key="1">
    <citation type="submission" date="2020-10" db="EMBL/GenBank/DDBJ databases">
        <title>Taxonomic study of unclassified bacteria belonging to the class Ktedonobacteria.</title>
        <authorList>
            <person name="Yabe S."/>
            <person name="Wang C.M."/>
            <person name="Zheng Y."/>
            <person name="Sakai Y."/>
            <person name="Cavaletti L."/>
            <person name="Monciardini P."/>
            <person name="Donadio S."/>
        </authorList>
    </citation>
    <scope>NUCLEOTIDE SEQUENCE</scope>
    <source>
        <strain evidence="2">ID150040</strain>
    </source>
</reference>
<gene>
    <name evidence="2" type="ORF">KSF_039800</name>
</gene>
<proteinExistence type="predicted"/>
<dbReference type="EMBL" id="BNJK01000001">
    <property type="protein sequence ID" value="GHO93932.1"/>
    <property type="molecule type" value="Genomic_DNA"/>
</dbReference>
<accession>A0A8J3N4B5</accession>